<dbReference type="EMBL" id="AKVJ01000030">
    <property type="protein sequence ID" value="EIW17386.1"/>
    <property type="molecule type" value="Genomic_DNA"/>
</dbReference>
<accession>I9LAR5</accession>
<sequence>MKFLHNYIKDQFVRNLVEELDSFIDDRRTRAFRQFYKTAEYQKMAAEIERFREQLSSLNAELLEQYETVVLQEQNYISTHEYLQGVLDGIALRNVFYSLHVNESAK</sequence>
<keyword evidence="1" id="KW-0175">Coiled coil</keyword>
<dbReference type="PATRIC" id="fig|1149862.3.peg.3103"/>
<comment type="caution">
    <text evidence="2">The sequence shown here is derived from an EMBL/GenBank/DDBJ whole genome shotgun (WGS) entry which is preliminary data.</text>
</comment>
<dbReference type="Proteomes" id="UP000004324">
    <property type="component" value="Unassembled WGS sequence"/>
</dbReference>
<evidence type="ECO:0000256" key="1">
    <source>
        <dbReference type="SAM" id="Coils"/>
    </source>
</evidence>
<evidence type="ECO:0000313" key="3">
    <source>
        <dbReference type="Proteomes" id="UP000004324"/>
    </source>
</evidence>
<feature type="coiled-coil region" evidence="1">
    <location>
        <begin position="41"/>
        <end position="68"/>
    </location>
</feature>
<protein>
    <submittedName>
        <fullName evidence="2">Uncharacterized protein</fullName>
    </submittedName>
</protein>
<evidence type="ECO:0000313" key="2">
    <source>
        <dbReference type="EMBL" id="EIW17386.1"/>
    </source>
</evidence>
<name>I9LAR5_9FIRM</name>
<reference evidence="2 3" key="1">
    <citation type="journal article" date="2012" name="J. Bacteriol.">
        <title>Draft Genome Sequences for Two Metal-Reducing Pelosinus fermentans Strains Isolated from a Cr(VI)-Contaminated Site and for Type Strain R7.</title>
        <authorList>
            <person name="Brown S.D."/>
            <person name="Podar M."/>
            <person name="Klingeman D.M."/>
            <person name="Johnson C.M."/>
            <person name="Yang Z.K."/>
            <person name="Utturkar S.M."/>
            <person name="Land M.L."/>
            <person name="Mosher J.J."/>
            <person name="Hurt R.A.Jr."/>
            <person name="Phelps T.J."/>
            <person name="Palumbo A.V."/>
            <person name="Arkin A.P."/>
            <person name="Hazen T.C."/>
            <person name="Elias D.A."/>
        </authorList>
    </citation>
    <scope>NUCLEOTIDE SEQUENCE [LARGE SCALE GENOMIC DNA]</scope>
    <source>
        <strain evidence="2 3">B4</strain>
    </source>
</reference>
<dbReference type="AlphaFoldDB" id="I9LAR5"/>
<gene>
    <name evidence="2" type="ORF">FB4_4135</name>
</gene>
<organism evidence="2 3">
    <name type="scientific">Pelosinus fermentans B4</name>
    <dbReference type="NCBI Taxonomy" id="1149862"/>
    <lineage>
        <taxon>Bacteria</taxon>
        <taxon>Bacillati</taxon>
        <taxon>Bacillota</taxon>
        <taxon>Negativicutes</taxon>
        <taxon>Selenomonadales</taxon>
        <taxon>Sporomusaceae</taxon>
        <taxon>Pelosinus</taxon>
    </lineage>
</organism>
<keyword evidence="3" id="KW-1185">Reference proteome</keyword>
<dbReference type="RefSeq" id="WP_007935753.1">
    <property type="nucleotide sequence ID" value="NZ_AKVJ01000030.1"/>
</dbReference>
<proteinExistence type="predicted"/>
<dbReference type="OrthoDB" id="9892020at2"/>